<dbReference type="EMBL" id="JACHXK010000003">
    <property type="protein sequence ID" value="MBB3109907.1"/>
    <property type="molecule type" value="Genomic_DNA"/>
</dbReference>
<evidence type="ECO:0000256" key="6">
    <source>
        <dbReference type="ARBA" id="ARBA00022759"/>
    </source>
</evidence>
<dbReference type="PROSITE" id="PS50126">
    <property type="entry name" value="S1"/>
    <property type="match status" value="1"/>
</dbReference>
<evidence type="ECO:0000256" key="2">
    <source>
        <dbReference type="ARBA" id="ARBA00022475"/>
    </source>
</evidence>
<dbReference type="GO" id="GO:0004519">
    <property type="term" value="F:endonuclease activity"/>
    <property type="evidence" value="ECO:0007669"/>
    <property type="project" value="UniProtKB-KW"/>
</dbReference>
<dbReference type="CDD" id="cd04453">
    <property type="entry name" value="S1_RNase_E"/>
    <property type="match status" value="1"/>
</dbReference>
<accession>A0A7W5AWJ7</accession>
<keyword evidence="2" id="KW-1003">Cell membrane</keyword>
<evidence type="ECO:0000256" key="9">
    <source>
        <dbReference type="ARBA" id="ARBA00022884"/>
    </source>
</evidence>
<evidence type="ECO:0000313" key="12">
    <source>
        <dbReference type="EMBL" id="MBB3109907.1"/>
    </source>
</evidence>
<keyword evidence="6" id="KW-0255">Endonuclease</keyword>
<feature type="domain" description="S1 motif" evidence="11">
    <location>
        <begin position="39"/>
        <end position="104"/>
    </location>
</feature>
<evidence type="ECO:0000256" key="10">
    <source>
        <dbReference type="ARBA" id="ARBA00023136"/>
    </source>
</evidence>
<dbReference type="InterPro" id="IPR004659">
    <property type="entry name" value="RNase_E/G"/>
</dbReference>
<dbReference type="GO" id="GO:0005737">
    <property type="term" value="C:cytoplasm"/>
    <property type="evidence" value="ECO:0007669"/>
    <property type="project" value="TreeGrafter"/>
</dbReference>
<dbReference type="InterPro" id="IPR003029">
    <property type="entry name" value="S1_domain"/>
</dbReference>
<dbReference type="EC" id="3.1.26.-" evidence="12"/>
<comment type="caution">
    <text evidence="12">The sequence shown here is derived from an EMBL/GenBank/DDBJ whole genome shotgun (WGS) entry which is preliminary data.</text>
</comment>
<keyword evidence="13" id="KW-1185">Reference proteome</keyword>
<gene>
    <name evidence="12" type="ORF">FHS18_001970</name>
</gene>
<keyword evidence="8" id="KW-0460">Magnesium</keyword>
<evidence type="ECO:0000256" key="8">
    <source>
        <dbReference type="ARBA" id="ARBA00022842"/>
    </source>
</evidence>
<evidence type="ECO:0000256" key="3">
    <source>
        <dbReference type="ARBA" id="ARBA00022519"/>
    </source>
</evidence>
<dbReference type="Pfam" id="PF10150">
    <property type="entry name" value="RNase_E_G"/>
    <property type="match status" value="1"/>
</dbReference>
<name>A0A7W5AWJ7_9BACL</name>
<dbReference type="AlphaFoldDB" id="A0A7W5AWJ7"/>
<comment type="cofactor">
    <cofactor evidence="1">
        <name>Mg(2+)</name>
        <dbReference type="ChEBI" id="CHEBI:18420"/>
    </cofactor>
</comment>
<keyword evidence="10" id="KW-0472">Membrane</keyword>
<dbReference type="GO" id="GO:0016787">
    <property type="term" value="F:hydrolase activity"/>
    <property type="evidence" value="ECO:0007669"/>
    <property type="project" value="UniProtKB-KW"/>
</dbReference>
<evidence type="ECO:0000256" key="5">
    <source>
        <dbReference type="ARBA" id="ARBA00022723"/>
    </source>
</evidence>
<reference evidence="12 13" key="1">
    <citation type="submission" date="2020-08" db="EMBL/GenBank/DDBJ databases">
        <title>Genomic Encyclopedia of Type Strains, Phase III (KMG-III): the genomes of soil and plant-associated and newly described type strains.</title>
        <authorList>
            <person name="Whitman W."/>
        </authorList>
    </citation>
    <scope>NUCLEOTIDE SEQUENCE [LARGE SCALE GENOMIC DNA]</scope>
    <source>
        <strain evidence="12 13">CECT 5862</strain>
    </source>
</reference>
<dbReference type="GO" id="GO:0004540">
    <property type="term" value="F:RNA nuclease activity"/>
    <property type="evidence" value="ECO:0007669"/>
    <property type="project" value="InterPro"/>
</dbReference>
<evidence type="ECO:0000256" key="7">
    <source>
        <dbReference type="ARBA" id="ARBA00022801"/>
    </source>
</evidence>
<dbReference type="GO" id="GO:0003723">
    <property type="term" value="F:RNA binding"/>
    <property type="evidence" value="ECO:0007669"/>
    <property type="project" value="UniProtKB-KW"/>
</dbReference>
<dbReference type="InterPro" id="IPR012340">
    <property type="entry name" value="NA-bd_OB-fold"/>
</dbReference>
<evidence type="ECO:0000313" key="13">
    <source>
        <dbReference type="Proteomes" id="UP000570361"/>
    </source>
</evidence>
<sequence length="415" mass="46964">MRQMLVHSGRDSLQTAILQDGRLMEFDMEKFEAAGRLVGSIYKGKVMNVLPGMQAAFVDIGLAKNAFLYIDDVLHPHLERQPKEKPPITDLLTRGQELIVQVVKEPLGGKGARVTTHYSLPGRFLVYMPHADYIGVSKKVNGEAERGRLRGTAEAIRQAGEGIIMRTAAGGEAVEALEADVAFLRQRWHSIEQQAVHHTAPSELHREAGLSLRIVRDYLTAETDEIWVDDRNHYAEMELMVKQMAPSLAPRLKLHRQNGSVFDYYRVRDQLHEAFDRRIRLISGGDLVWDTTEALTVIDVNTGKYVGTSHLEDTVFRTNMEAAEQIARLLRLRDTGGIIIVDFIDMELEGHREEVLRRLESLVRLDRTKCQIVGWTRLGLLELTRKKVREHASSHRLETCPICKGKGKVQSSPQI</sequence>
<dbReference type="InterPro" id="IPR019307">
    <property type="entry name" value="RNA-bd_AU-1/RNase_E/G"/>
</dbReference>
<organism evidence="12 13">
    <name type="scientific">Paenibacillus phyllosphaerae</name>
    <dbReference type="NCBI Taxonomy" id="274593"/>
    <lineage>
        <taxon>Bacteria</taxon>
        <taxon>Bacillati</taxon>
        <taxon>Bacillota</taxon>
        <taxon>Bacilli</taxon>
        <taxon>Bacillales</taxon>
        <taxon>Paenibacillaceae</taxon>
        <taxon>Paenibacillus</taxon>
    </lineage>
</organism>
<keyword evidence="9" id="KW-0694">RNA-binding</keyword>
<dbReference type="NCBIfam" id="TIGR00757">
    <property type="entry name" value="RNaseEG"/>
    <property type="match status" value="1"/>
</dbReference>
<dbReference type="SMART" id="SM00316">
    <property type="entry name" value="S1"/>
    <property type="match status" value="1"/>
</dbReference>
<dbReference type="PANTHER" id="PTHR30001:SF1">
    <property type="entry name" value="RIBONUCLEASE E_G-LIKE PROTEIN, CHLOROPLASTIC"/>
    <property type="match status" value="1"/>
</dbReference>
<dbReference type="PANTHER" id="PTHR30001">
    <property type="entry name" value="RIBONUCLEASE"/>
    <property type="match status" value="1"/>
</dbReference>
<keyword evidence="3" id="KW-0997">Cell inner membrane</keyword>
<dbReference type="RefSeq" id="WP_183599420.1">
    <property type="nucleotide sequence ID" value="NZ_JACHXK010000003.1"/>
</dbReference>
<evidence type="ECO:0000256" key="4">
    <source>
        <dbReference type="ARBA" id="ARBA00022722"/>
    </source>
</evidence>
<evidence type="ECO:0000256" key="1">
    <source>
        <dbReference type="ARBA" id="ARBA00001946"/>
    </source>
</evidence>
<protein>
    <submittedName>
        <fullName evidence="12">Ribonuclease G</fullName>
        <ecNumber evidence="12">3.1.26.-</ecNumber>
    </submittedName>
</protein>
<dbReference type="Proteomes" id="UP000570361">
    <property type="component" value="Unassembled WGS sequence"/>
</dbReference>
<proteinExistence type="predicted"/>
<keyword evidence="5" id="KW-0479">Metal-binding</keyword>
<keyword evidence="4" id="KW-0540">Nuclease</keyword>
<dbReference type="SUPFAM" id="SSF50249">
    <property type="entry name" value="Nucleic acid-binding proteins"/>
    <property type="match status" value="1"/>
</dbReference>
<dbReference type="GO" id="GO:0046872">
    <property type="term" value="F:metal ion binding"/>
    <property type="evidence" value="ECO:0007669"/>
    <property type="project" value="UniProtKB-KW"/>
</dbReference>
<evidence type="ECO:0000259" key="11">
    <source>
        <dbReference type="PROSITE" id="PS50126"/>
    </source>
</evidence>
<dbReference type="GO" id="GO:0006364">
    <property type="term" value="P:rRNA processing"/>
    <property type="evidence" value="ECO:0007669"/>
    <property type="project" value="TreeGrafter"/>
</dbReference>
<keyword evidence="7 12" id="KW-0378">Hydrolase</keyword>
<dbReference type="Gene3D" id="2.40.50.140">
    <property type="entry name" value="Nucleic acid-binding proteins"/>
    <property type="match status" value="1"/>
</dbReference>